<name>A0AAW1X109_RUBAR</name>
<gene>
    <name evidence="2" type="ORF">M0R45_027423</name>
</gene>
<sequence length="103" mass="11312">MDAAEEVAELVEKVSEEVEKVADDIGDHLPEGKLRQAAMAVEDLADRTGKAAALADDLIEKVEEVEKEVDSYIEKANEKAMRTKSKKEIVLKMRPLQTKAACG</sequence>
<dbReference type="EMBL" id="JBEDUW010000005">
    <property type="protein sequence ID" value="KAK9930384.1"/>
    <property type="molecule type" value="Genomic_DNA"/>
</dbReference>
<protein>
    <submittedName>
        <fullName evidence="2">Uncharacterized protein</fullName>
    </submittedName>
</protein>
<evidence type="ECO:0000256" key="1">
    <source>
        <dbReference type="SAM" id="Coils"/>
    </source>
</evidence>
<feature type="coiled-coil region" evidence="1">
    <location>
        <begin position="55"/>
        <end position="82"/>
    </location>
</feature>
<accession>A0AAW1X109</accession>
<comment type="caution">
    <text evidence="2">The sequence shown here is derived from an EMBL/GenBank/DDBJ whole genome shotgun (WGS) entry which is preliminary data.</text>
</comment>
<dbReference type="PANTHER" id="PTHR33735">
    <property type="entry name" value="EXPRESSED PROTEIN"/>
    <property type="match status" value="1"/>
</dbReference>
<keyword evidence="1" id="KW-0175">Coiled coil</keyword>
<reference evidence="2 3" key="1">
    <citation type="journal article" date="2023" name="G3 (Bethesda)">
        <title>A chromosome-length genome assembly and annotation of blackberry (Rubus argutus, cv. 'Hillquist').</title>
        <authorList>
            <person name="Bruna T."/>
            <person name="Aryal R."/>
            <person name="Dudchenko O."/>
            <person name="Sargent D.J."/>
            <person name="Mead D."/>
            <person name="Buti M."/>
            <person name="Cavallini A."/>
            <person name="Hytonen T."/>
            <person name="Andres J."/>
            <person name="Pham M."/>
            <person name="Weisz D."/>
            <person name="Mascagni F."/>
            <person name="Usai G."/>
            <person name="Natali L."/>
            <person name="Bassil N."/>
            <person name="Fernandez G.E."/>
            <person name="Lomsadze A."/>
            <person name="Armour M."/>
            <person name="Olukolu B."/>
            <person name="Poorten T."/>
            <person name="Britton C."/>
            <person name="Davik J."/>
            <person name="Ashrafi H."/>
            <person name="Aiden E.L."/>
            <person name="Borodovsky M."/>
            <person name="Worthington M."/>
        </authorList>
    </citation>
    <scope>NUCLEOTIDE SEQUENCE [LARGE SCALE GENOMIC DNA]</scope>
    <source>
        <strain evidence="2">PI 553951</strain>
    </source>
</reference>
<organism evidence="2 3">
    <name type="scientific">Rubus argutus</name>
    <name type="common">Southern blackberry</name>
    <dbReference type="NCBI Taxonomy" id="59490"/>
    <lineage>
        <taxon>Eukaryota</taxon>
        <taxon>Viridiplantae</taxon>
        <taxon>Streptophyta</taxon>
        <taxon>Embryophyta</taxon>
        <taxon>Tracheophyta</taxon>
        <taxon>Spermatophyta</taxon>
        <taxon>Magnoliopsida</taxon>
        <taxon>eudicotyledons</taxon>
        <taxon>Gunneridae</taxon>
        <taxon>Pentapetalae</taxon>
        <taxon>rosids</taxon>
        <taxon>fabids</taxon>
        <taxon>Rosales</taxon>
        <taxon>Rosaceae</taxon>
        <taxon>Rosoideae</taxon>
        <taxon>Rosoideae incertae sedis</taxon>
        <taxon>Rubus</taxon>
    </lineage>
</organism>
<evidence type="ECO:0000313" key="3">
    <source>
        <dbReference type="Proteomes" id="UP001457282"/>
    </source>
</evidence>
<dbReference type="AlphaFoldDB" id="A0AAW1X109"/>
<evidence type="ECO:0000313" key="2">
    <source>
        <dbReference type="EMBL" id="KAK9930384.1"/>
    </source>
</evidence>
<proteinExistence type="predicted"/>
<keyword evidence="3" id="KW-1185">Reference proteome</keyword>
<dbReference type="PANTHER" id="PTHR33735:SF14">
    <property type="entry name" value="PHAGE CAPSID SCAFFOLDING PROTEIN (GPO) SERINE PEPTIDASE"/>
    <property type="match status" value="1"/>
</dbReference>
<dbReference type="Proteomes" id="UP001457282">
    <property type="component" value="Unassembled WGS sequence"/>
</dbReference>